<dbReference type="RefSeq" id="WP_005465222.1">
    <property type="nucleotide sequence ID" value="NZ_CM001484.1"/>
</dbReference>
<keyword evidence="1" id="KW-0560">Oxidoreductase</keyword>
<dbReference type="Pfam" id="PF02525">
    <property type="entry name" value="Flavodoxin_2"/>
    <property type="match status" value="1"/>
</dbReference>
<dbReference type="InterPro" id="IPR003680">
    <property type="entry name" value="Flavodoxin_fold"/>
</dbReference>
<dbReference type="GO" id="GO:0009055">
    <property type="term" value="F:electron transfer activity"/>
    <property type="evidence" value="ECO:0007669"/>
    <property type="project" value="TreeGrafter"/>
</dbReference>
<reference evidence="3 4" key="1">
    <citation type="submission" date="2011-09" db="EMBL/GenBank/DDBJ databases">
        <authorList>
            <consortium name="US DOE Joint Genome Institute (JGI-PGF)"/>
            <person name="Lucas S."/>
            <person name="Han J."/>
            <person name="Lapidus A."/>
            <person name="Cheng J.-F."/>
            <person name="Goodwin L."/>
            <person name="Pitluck S."/>
            <person name="Peters L."/>
            <person name="Land M.L."/>
            <person name="Hauser L."/>
            <person name="Brambilla E."/>
            <person name="Klenk H.-P."/>
            <person name="Woyke T.J."/>
        </authorList>
    </citation>
    <scope>NUCLEOTIDE SEQUENCE [LARGE SCALE GENOMIC DNA]</scope>
    <source>
        <strain evidence="3 4">K62</strain>
    </source>
</reference>
<evidence type="ECO:0000259" key="2">
    <source>
        <dbReference type="Pfam" id="PF02525"/>
    </source>
</evidence>
<dbReference type="GO" id="GO:0010181">
    <property type="term" value="F:FMN binding"/>
    <property type="evidence" value="ECO:0007669"/>
    <property type="project" value="TreeGrafter"/>
</dbReference>
<dbReference type="EMBL" id="CM001484">
    <property type="protein sequence ID" value="EIE99570.1"/>
    <property type="molecule type" value="Genomic_DNA"/>
</dbReference>
<dbReference type="Proteomes" id="UP000005087">
    <property type="component" value="Chromosome"/>
</dbReference>
<dbReference type="GO" id="GO:0003955">
    <property type="term" value="F:NAD(P)H dehydrogenase (quinone) activity"/>
    <property type="evidence" value="ECO:0007669"/>
    <property type="project" value="TreeGrafter"/>
</dbReference>
<gene>
    <name evidence="3" type="ORF">SacglDRAFT_02681</name>
</gene>
<name>I1D3P6_9PSEU</name>
<sequence>MTRVLVVVAHPDLSRSRVNAAWTRALLEDGRATVRVLTDTLVGDGFDAVAEQRALAAHDRIVLQFPFRWYSCPPLLKTWIDQVLERGWAYGPGGHALEGKELTVAVSTWSRASDYTTEGRYGRTMSELLSPFEVTALRVGMSYRPGFHVHDVGALSDADLAVTAKRLVEWVVAP</sequence>
<feature type="domain" description="Flavodoxin-like fold" evidence="2">
    <location>
        <begin position="3"/>
        <end position="167"/>
    </location>
</feature>
<keyword evidence="4" id="KW-1185">Reference proteome</keyword>
<evidence type="ECO:0000313" key="4">
    <source>
        <dbReference type="Proteomes" id="UP000005087"/>
    </source>
</evidence>
<dbReference type="eggNOG" id="COG2249">
    <property type="taxonomic scope" value="Bacteria"/>
</dbReference>
<proteinExistence type="predicted"/>
<dbReference type="InterPro" id="IPR029039">
    <property type="entry name" value="Flavoprotein-like_sf"/>
</dbReference>
<protein>
    <submittedName>
        <fullName evidence="3">Putative NADPH-quinone reductase (Modulator of drug activity B)</fullName>
    </submittedName>
</protein>
<evidence type="ECO:0000256" key="1">
    <source>
        <dbReference type="ARBA" id="ARBA00023002"/>
    </source>
</evidence>
<accession>I1D3P6</accession>
<dbReference type="Gene3D" id="3.40.50.360">
    <property type="match status" value="1"/>
</dbReference>
<dbReference type="AlphaFoldDB" id="I1D3P6"/>
<organism evidence="3 4">
    <name type="scientific">Saccharomonospora glauca K62</name>
    <dbReference type="NCBI Taxonomy" id="928724"/>
    <lineage>
        <taxon>Bacteria</taxon>
        <taxon>Bacillati</taxon>
        <taxon>Actinomycetota</taxon>
        <taxon>Actinomycetes</taxon>
        <taxon>Pseudonocardiales</taxon>
        <taxon>Pseudonocardiaceae</taxon>
        <taxon>Saccharomonospora</taxon>
    </lineage>
</organism>
<dbReference type="SUPFAM" id="SSF52218">
    <property type="entry name" value="Flavoproteins"/>
    <property type="match status" value="1"/>
</dbReference>
<reference evidence="4" key="2">
    <citation type="submission" date="2012-01" db="EMBL/GenBank/DDBJ databases">
        <title>Noncontiguous Finished sequence of chromosome of Saccharomonospora glauca K62.</title>
        <authorList>
            <consortium name="US DOE Joint Genome Institute"/>
            <person name="Lucas S."/>
            <person name="Han J."/>
            <person name="Lapidus A."/>
            <person name="Cheng J.-F."/>
            <person name="Goodwin L."/>
            <person name="Pitluck S."/>
            <person name="Peters L."/>
            <person name="Mikhailova N."/>
            <person name="Held B."/>
            <person name="Detter J.C."/>
            <person name="Han C."/>
            <person name="Tapia R."/>
            <person name="Land M."/>
            <person name="Hauser L."/>
            <person name="Kyrpides N."/>
            <person name="Ivanova N."/>
            <person name="Pagani I."/>
            <person name="Brambilla E.-M."/>
            <person name="Klenk H.-P."/>
            <person name="Woyke T."/>
        </authorList>
    </citation>
    <scope>NUCLEOTIDE SEQUENCE [LARGE SCALE GENOMIC DNA]</scope>
    <source>
        <strain evidence="4">K62</strain>
    </source>
</reference>
<dbReference type="PANTHER" id="PTHR47307:SF1">
    <property type="entry name" value="GLUTATHIONE-REGULATED POTASSIUM-EFFLUX SYSTEM ANCILLARY PROTEIN KEFG"/>
    <property type="match status" value="1"/>
</dbReference>
<dbReference type="InterPro" id="IPR046980">
    <property type="entry name" value="KefG/KefF"/>
</dbReference>
<evidence type="ECO:0000313" key="3">
    <source>
        <dbReference type="EMBL" id="EIE99570.1"/>
    </source>
</evidence>
<dbReference type="STRING" id="928724.SacglDRAFT_02681"/>
<dbReference type="PANTHER" id="PTHR47307">
    <property type="entry name" value="GLUTATHIONE-REGULATED POTASSIUM-EFFLUX SYSTEM ANCILLARY PROTEIN KEFG"/>
    <property type="match status" value="1"/>
</dbReference>
<dbReference type="HOGENOM" id="CLU_058643_0_2_11"/>